<evidence type="ECO:0000256" key="12">
    <source>
        <dbReference type="ARBA" id="ARBA00039754"/>
    </source>
</evidence>
<gene>
    <name evidence="17" type="ORF">UX86_C0019G0017</name>
</gene>
<comment type="caution">
    <text evidence="17">The sequence shown here is derived from an EMBL/GenBank/DDBJ whole genome shotgun (WGS) entry which is preliminary data.</text>
</comment>
<dbReference type="NCBIfam" id="NF006873">
    <property type="entry name" value="PRK09369.1"/>
    <property type="match status" value="1"/>
</dbReference>
<dbReference type="Proteomes" id="UP000034502">
    <property type="component" value="Unassembled WGS sequence"/>
</dbReference>
<dbReference type="GO" id="GO:0009252">
    <property type="term" value="P:peptidoglycan biosynthetic process"/>
    <property type="evidence" value="ECO:0007669"/>
    <property type="project" value="UniProtKB-KW"/>
</dbReference>
<dbReference type="PATRIC" id="fig|1618364.3.peg.695"/>
<evidence type="ECO:0000256" key="2">
    <source>
        <dbReference type="ARBA" id="ARBA00004752"/>
    </source>
</evidence>
<proteinExistence type="inferred from homology"/>
<accession>A0A0G1S2Z2</accession>
<dbReference type="SUPFAM" id="SSF55205">
    <property type="entry name" value="EPT/RTPC-like"/>
    <property type="match status" value="1"/>
</dbReference>
<sequence>MANYQVTGGVVLSGEITPSGSKNSVVSLIPATLLFDKPVTLTNVPDITDVSRLVKILTDMGSKIDWDKENCTLLIDNSQVVYDPLTRADIGEGKGIRGTNLLWGPMLARFKKVEVAELPIGCTLGARPIDAHYQAFMDLGVSVKQLDGKIILDATKAVSGLVWLLETSVTATENAIMLAVSLPGISIITNSASEPHVQEICRFLNRAGAKITGIGSSHLTIEGGLPLSPISYNIISDIYEIGTFLALGALTGGEIRVLAALPQHSTAVNREFAKFGINIEYDGDTAIVSSGQKPVITKTKSPLIVRAQPWPALPVDMLPLFIPLALAAPSGQALFHNWMYEAGLFWTSELIKLGANIVMCDPHRVIVIAGNSLKAAQIEAPYIIRAVISLVMSAMIADGTTTIINADSIHRGHPHFAQNLRRLGAKIEEI</sequence>
<evidence type="ECO:0000256" key="10">
    <source>
        <dbReference type="ARBA" id="ARBA00038367"/>
    </source>
</evidence>
<dbReference type="GO" id="GO:0005737">
    <property type="term" value="C:cytoplasm"/>
    <property type="evidence" value="ECO:0007669"/>
    <property type="project" value="UniProtKB-SubCell"/>
</dbReference>
<dbReference type="EC" id="2.5.1.7" evidence="11"/>
<evidence type="ECO:0000256" key="13">
    <source>
        <dbReference type="ARBA" id="ARBA00042443"/>
    </source>
</evidence>
<dbReference type="GO" id="GO:0051301">
    <property type="term" value="P:cell division"/>
    <property type="evidence" value="ECO:0007669"/>
    <property type="project" value="UniProtKB-KW"/>
</dbReference>
<protein>
    <recommendedName>
        <fullName evidence="12">UDP-N-acetylglucosamine 1-carboxyvinyltransferase</fullName>
        <ecNumber evidence="11">2.5.1.7</ecNumber>
    </recommendedName>
    <alternativeName>
        <fullName evidence="13">Enoylpyruvate transferase</fullName>
    </alternativeName>
    <alternativeName>
        <fullName evidence="14">UDP-N-acetylglucosamine enolpyruvyl transferase</fullName>
    </alternativeName>
</protein>
<evidence type="ECO:0000313" key="17">
    <source>
        <dbReference type="EMBL" id="KKU63712.1"/>
    </source>
</evidence>
<evidence type="ECO:0000313" key="18">
    <source>
        <dbReference type="Proteomes" id="UP000034502"/>
    </source>
</evidence>
<comment type="catalytic activity">
    <reaction evidence="15">
        <text>phosphoenolpyruvate + UDP-N-acetyl-alpha-D-glucosamine = UDP-N-acetyl-3-O-(1-carboxyvinyl)-alpha-D-glucosamine + phosphate</text>
        <dbReference type="Rhea" id="RHEA:18681"/>
        <dbReference type="ChEBI" id="CHEBI:43474"/>
        <dbReference type="ChEBI" id="CHEBI:57705"/>
        <dbReference type="ChEBI" id="CHEBI:58702"/>
        <dbReference type="ChEBI" id="CHEBI:68483"/>
        <dbReference type="EC" id="2.5.1.7"/>
    </reaction>
</comment>
<dbReference type="GO" id="GO:0008360">
    <property type="term" value="P:regulation of cell shape"/>
    <property type="evidence" value="ECO:0007669"/>
    <property type="project" value="UniProtKB-KW"/>
</dbReference>
<evidence type="ECO:0000256" key="8">
    <source>
        <dbReference type="ARBA" id="ARBA00023306"/>
    </source>
</evidence>
<dbReference type="Gene3D" id="3.65.10.10">
    <property type="entry name" value="Enolpyruvate transferase domain"/>
    <property type="match status" value="2"/>
</dbReference>
<keyword evidence="8" id="KW-0131">Cell cycle</keyword>
<dbReference type="GO" id="GO:0071555">
    <property type="term" value="P:cell wall organization"/>
    <property type="evidence" value="ECO:0007669"/>
    <property type="project" value="UniProtKB-KW"/>
</dbReference>
<evidence type="ECO:0000256" key="6">
    <source>
        <dbReference type="ARBA" id="ARBA00022960"/>
    </source>
</evidence>
<dbReference type="Pfam" id="PF00275">
    <property type="entry name" value="EPSP_synthase"/>
    <property type="match status" value="1"/>
</dbReference>
<dbReference type="InterPro" id="IPR013792">
    <property type="entry name" value="RNA3'P_cycl/enolpyr_Trfase_a/b"/>
</dbReference>
<evidence type="ECO:0000256" key="4">
    <source>
        <dbReference type="ARBA" id="ARBA00022618"/>
    </source>
</evidence>
<dbReference type="STRING" id="1618364.UX86_C0019G0017"/>
<evidence type="ECO:0000256" key="1">
    <source>
        <dbReference type="ARBA" id="ARBA00004496"/>
    </source>
</evidence>
<keyword evidence="3" id="KW-0963">Cytoplasm</keyword>
<dbReference type="PANTHER" id="PTHR43783:SF1">
    <property type="entry name" value="UDP-N-ACETYLGLUCOSAMINE 1-CARBOXYVINYLTRANSFERASE"/>
    <property type="match status" value="1"/>
</dbReference>
<comment type="pathway">
    <text evidence="2">Cell wall biogenesis; peptidoglycan biosynthesis.</text>
</comment>
<dbReference type="GO" id="GO:0008760">
    <property type="term" value="F:UDP-N-acetylglucosamine 1-carboxyvinyltransferase activity"/>
    <property type="evidence" value="ECO:0007669"/>
    <property type="project" value="UniProtKB-EC"/>
</dbReference>
<dbReference type="EMBL" id="LCNU01000019">
    <property type="protein sequence ID" value="KKU63712.1"/>
    <property type="molecule type" value="Genomic_DNA"/>
</dbReference>
<evidence type="ECO:0000256" key="14">
    <source>
        <dbReference type="ARBA" id="ARBA00042842"/>
    </source>
</evidence>
<evidence type="ECO:0000256" key="11">
    <source>
        <dbReference type="ARBA" id="ARBA00039108"/>
    </source>
</evidence>
<comment type="subcellular location">
    <subcellularLocation>
        <location evidence="1">Cytoplasm</location>
    </subcellularLocation>
</comment>
<dbReference type="InterPro" id="IPR001986">
    <property type="entry name" value="Enolpyruvate_Tfrase_dom"/>
</dbReference>
<keyword evidence="5 17" id="KW-0808">Transferase</keyword>
<keyword evidence="6" id="KW-0133">Cell shape</keyword>
<dbReference type="AlphaFoldDB" id="A0A0G1S2Z2"/>
<evidence type="ECO:0000256" key="3">
    <source>
        <dbReference type="ARBA" id="ARBA00022490"/>
    </source>
</evidence>
<keyword evidence="9" id="KW-0961">Cell wall biogenesis/degradation</keyword>
<evidence type="ECO:0000256" key="7">
    <source>
        <dbReference type="ARBA" id="ARBA00022984"/>
    </source>
</evidence>
<keyword evidence="4" id="KW-0132">Cell division</keyword>
<keyword evidence="7" id="KW-0573">Peptidoglycan synthesis</keyword>
<dbReference type="InterPro" id="IPR036968">
    <property type="entry name" value="Enolpyruvate_Tfrase_sf"/>
</dbReference>
<evidence type="ECO:0000256" key="5">
    <source>
        <dbReference type="ARBA" id="ARBA00022679"/>
    </source>
</evidence>
<evidence type="ECO:0000259" key="16">
    <source>
        <dbReference type="Pfam" id="PF00275"/>
    </source>
</evidence>
<dbReference type="InterPro" id="IPR050068">
    <property type="entry name" value="MurA_subfamily"/>
</dbReference>
<evidence type="ECO:0000256" key="15">
    <source>
        <dbReference type="ARBA" id="ARBA00047527"/>
    </source>
</evidence>
<feature type="domain" description="Enolpyruvate transferase" evidence="16">
    <location>
        <begin position="7"/>
        <end position="420"/>
    </location>
</feature>
<organism evidence="17 18">
    <name type="scientific">Candidatus Amesbacteria bacterium GW2011_GWC1_47_15</name>
    <dbReference type="NCBI Taxonomy" id="1618364"/>
    <lineage>
        <taxon>Bacteria</taxon>
        <taxon>Candidatus Amesiibacteriota</taxon>
    </lineage>
</organism>
<comment type="similarity">
    <text evidence="10">Belongs to the EPSP synthase family. MurA subfamily.</text>
</comment>
<evidence type="ECO:0000256" key="9">
    <source>
        <dbReference type="ARBA" id="ARBA00023316"/>
    </source>
</evidence>
<reference evidence="17 18" key="1">
    <citation type="journal article" date="2015" name="Nature">
        <title>rRNA introns, odd ribosomes, and small enigmatic genomes across a large radiation of phyla.</title>
        <authorList>
            <person name="Brown C.T."/>
            <person name="Hug L.A."/>
            <person name="Thomas B.C."/>
            <person name="Sharon I."/>
            <person name="Castelle C.J."/>
            <person name="Singh A."/>
            <person name="Wilkins M.J."/>
            <person name="Williams K.H."/>
            <person name="Banfield J.F."/>
        </authorList>
    </citation>
    <scope>NUCLEOTIDE SEQUENCE [LARGE SCALE GENOMIC DNA]</scope>
</reference>
<name>A0A0G1S2Z2_9BACT</name>
<dbReference type="PANTHER" id="PTHR43783">
    <property type="entry name" value="UDP-N-ACETYLGLUCOSAMINE 1-CARBOXYVINYLTRANSFERASE"/>
    <property type="match status" value="1"/>
</dbReference>